<keyword evidence="7 9" id="KW-0408">Iron</keyword>
<feature type="transmembrane region" description="Helical" evidence="11">
    <location>
        <begin position="228"/>
        <end position="251"/>
    </location>
</feature>
<dbReference type="PROSITE" id="PS00086">
    <property type="entry name" value="CYTOCHROME_P450"/>
    <property type="match status" value="1"/>
</dbReference>
<evidence type="ECO:0000256" key="1">
    <source>
        <dbReference type="ARBA" id="ARBA00001971"/>
    </source>
</evidence>
<keyword evidence="5 9" id="KW-0479">Metal-binding</keyword>
<accession>A0A409YEP5</accession>
<evidence type="ECO:0000313" key="13">
    <source>
        <dbReference type="Proteomes" id="UP000284706"/>
    </source>
</evidence>
<evidence type="ECO:0000256" key="7">
    <source>
        <dbReference type="ARBA" id="ARBA00023004"/>
    </source>
</evidence>
<dbReference type="InterPro" id="IPR002401">
    <property type="entry name" value="Cyt_P450_E_grp-I"/>
</dbReference>
<evidence type="ECO:0000256" key="11">
    <source>
        <dbReference type="SAM" id="Phobius"/>
    </source>
</evidence>
<keyword evidence="4 9" id="KW-0349">Heme</keyword>
<dbReference type="InParanoid" id="A0A409YEP5"/>
<feature type="binding site" description="axial binding residue" evidence="9">
    <location>
        <position position="476"/>
    </location>
    <ligand>
        <name>heme</name>
        <dbReference type="ChEBI" id="CHEBI:30413"/>
    </ligand>
    <ligandPart>
        <name>Fe</name>
        <dbReference type="ChEBI" id="CHEBI:18248"/>
    </ligandPart>
</feature>
<name>A0A409YEP5_9AGAR</name>
<dbReference type="CDD" id="cd11065">
    <property type="entry name" value="CYP64-like"/>
    <property type="match status" value="1"/>
</dbReference>
<organism evidence="12 13">
    <name type="scientific">Gymnopilus dilepis</name>
    <dbReference type="NCBI Taxonomy" id="231916"/>
    <lineage>
        <taxon>Eukaryota</taxon>
        <taxon>Fungi</taxon>
        <taxon>Dikarya</taxon>
        <taxon>Basidiomycota</taxon>
        <taxon>Agaricomycotina</taxon>
        <taxon>Agaricomycetes</taxon>
        <taxon>Agaricomycetidae</taxon>
        <taxon>Agaricales</taxon>
        <taxon>Agaricineae</taxon>
        <taxon>Hymenogastraceae</taxon>
        <taxon>Gymnopilus</taxon>
    </lineage>
</organism>
<keyword evidence="11" id="KW-1133">Transmembrane helix</keyword>
<comment type="caution">
    <text evidence="12">The sequence shown here is derived from an EMBL/GenBank/DDBJ whole genome shotgun (WGS) entry which is preliminary data.</text>
</comment>
<dbReference type="STRING" id="231916.A0A409YEP5"/>
<dbReference type="GO" id="GO:0005506">
    <property type="term" value="F:iron ion binding"/>
    <property type="evidence" value="ECO:0007669"/>
    <property type="project" value="InterPro"/>
</dbReference>
<dbReference type="SUPFAM" id="SSF48264">
    <property type="entry name" value="Cytochrome P450"/>
    <property type="match status" value="1"/>
</dbReference>
<comment type="similarity">
    <text evidence="3 10">Belongs to the cytochrome P450 family.</text>
</comment>
<comment type="cofactor">
    <cofactor evidence="1 9">
        <name>heme</name>
        <dbReference type="ChEBI" id="CHEBI:30413"/>
    </cofactor>
</comment>
<gene>
    <name evidence="12" type="ORF">CVT26_015087</name>
</gene>
<dbReference type="OrthoDB" id="1055148at2759"/>
<dbReference type="GO" id="GO:0004497">
    <property type="term" value="F:monooxygenase activity"/>
    <property type="evidence" value="ECO:0007669"/>
    <property type="project" value="UniProtKB-KW"/>
</dbReference>
<evidence type="ECO:0000256" key="4">
    <source>
        <dbReference type="ARBA" id="ARBA00022617"/>
    </source>
</evidence>
<dbReference type="GO" id="GO:0020037">
    <property type="term" value="F:heme binding"/>
    <property type="evidence" value="ECO:0007669"/>
    <property type="project" value="InterPro"/>
</dbReference>
<dbReference type="InterPro" id="IPR017972">
    <property type="entry name" value="Cyt_P450_CS"/>
</dbReference>
<dbReference type="PRINTS" id="PR00463">
    <property type="entry name" value="EP450I"/>
</dbReference>
<evidence type="ECO:0000256" key="5">
    <source>
        <dbReference type="ARBA" id="ARBA00022723"/>
    </source>
</evidence>
<dbReference type="PANTHER" id="PTHR46300">
    <property type="entry name" value="P450, PUTATIVE (EUROFUNG)-RELATED-RELATED"/>
    <property type="match status" value="1"/>
</dbReference>
<evidence type="ECO:0000256" key="8">
    <source>
        <dbReference type="ARBA" id="ARBA00023033"/>
    </source>
</evidence>
<dbReference type="InterPro" id="IPR050364">
    <property type="entry name" value="Cytochrome_P450_fung"/>
</dbReference>
<evidence type="ECO:0000256" key="2">
    <source>
        <dbReference type="ARBA" id="ARBA00005179"/>
    </source>
</evidence>
<dbReference type="EMBL" id="NHYE01000939">
    <property type="protein sequence ID" value="PPR01454.1"/>
    <property type="molecule type" value="Genomic_DNA"/>
</dbReference>
<keyword evidence="8 10" id="KW-0503">Monooxygenase</keyword>
<keyword evidence="11" id="KW-0812">Transmembrane</keyword>
<keyword evidence="11" id="KW-0472">Membrane</keyword>
<evidence type="ECO:0000256" key="9">
    <source>
        <dbReference type="PIRSR" id="PIRSR602401-1"/>
    </source>
</evidence>
<dbReference type="Proteomes" id="UP000284706">
    <property type="component" value="Unassembled WGS sequence"/>
</dbReference>
<evidence type="ECO:0000313" key="12">
    <source>
        <dbReference type="EMBL" id="PPR01454.1"/>
    </source>
</evidence>
<proteinExistence type="inferred from homology"/>
<dbReference type="GO" id="GO:0016705">
    <property type="term" value="F:oxidoreductase activity, acting on paired donors, with incorporation or reduction of molecular oxygen"/>
    <property type="evidence" value="ECO:0007669"/>
    <property type="project" value="InterPro"/>
</dbReference>
<sequence>MKLLQLYNQSVGDKATMLFFALLSATIVVVLYIRRSATSTSGRPSLPPGLPRRSFGFLKTDLGMPAWKALSILHEKHGPVTSMYRGRKLIISLGTLKAATDLLEKRGNIYSSRPRNIMGCIHILPALFWNTHARVSFRSELMSGGMRGVNMPYGTKWRNWRTLMHAGLGIQATGGHELMQSLESKILLNDLLNEQDPAAYVTHIRRTLASISMTMAYGRRVEYFGDPIALRFILSATGIVLNDVYLVYFNWLPSSQPGKFLVESRFLQWFRRVPEAHRKIDTKVYMELLSEAKQKLANGETETVILRKALDKQTEYGLSDVELAFGLSAPFAAGVSTSSTSLEIFILAMLHHPHIMRKAQKDIDSVVGPLRLPEFEDLDSLPYITAIVKETLRWRPLFPLGIPHDSLADDVYEGFFIPAGSSVVWNAYLISRDEKLFPAPDEFRPERYLGSAKEGSPSDSEELDPSFVFGFGRRICPGMHIARNSLFIIITRLLWAFDIIPSKDSDGNAVLPPIALEDFVEALAIRPRPFSYIFRPRKDDQGHSLITQECKRAREELQMHG</sequence>
<evidence type="ECO:0000256" key="10">
    <source>
        <dbReference type="RuleBase" id="RU000461"/>
    </source>
</evidence>
<reference evidence="12 13" key="1">
    <citation type="journal article" date="2018" name="Evol. Lett.">
        <title>Horizontal gene cluster transfer increased hallucinogenic mushroom diversity.</title>
        <authorList>
            <person name="Reynolds H.T."/>
            <person name="Vijayakumar V."/>
            <person name="Gluck-Thaler E."/>
            <person name="Korotkin H.B."/>
            <person name="Matheny P.B."/>
            <person name="Slot J.C."/>
        </authorList>
    </citation>
    <scope>NUCLEOTIDE SEQUENCE [LARGE SCALE GENOMIC DNA]</scope>
    <source>
        <strain evidence="12 13">SRW20</strain>
    </source>
</reference>
<evidence type="ECO:0000256" key="3">
    <source>
        <dbReference type="ARBA" id="ARBA00010617"/>
    </source>
</evidence>
<dbReference type="PRINTS" id="PR00385">
    <property type="entry name" value="P450"/>
</dbReference>
<dbReference type="PANTHER" id="PTHR46300:SF1">
    <property type="entry name" value="P450, PUTATIVE (EUROFUNG)-RELATED"/>
    <property type="match status" value="1"/>
</dbReference>
<dbReference type="AlphaFoldDB" id="A0A409YEP5"/>
<comment type="pathway">
    <text evidence="2">Secondary metabolite biosynthesis.</text>
</comment>
<keyword evidence="6 10" id="KW-0560">Oxidoreductase</keyword>
<evidence type="ECO:0000256" key="6">
    <source>
        <dbReference type="ARBA" id="ARBA00023002"/>
    </source>
</evidence>
<dbReference type="Pfam" id="PF00067">
    <property type="entry name" value="p450"/>
    <property type="match status" value="1"/>
</dbReference>
<feature type="transmembrane region" description="Helical" evidence="11">
    <location>
        <begin position="15"/>
        <end position="33"/>
    </location>
</feature>
<protein>
    <recommendedName>
        <fullName evidence="14">Cytochrome P450</fullName>
    </recommendedName>
</protein>
<dbReference type="InterPro" id="IPR001128">
    <property type="entry name" value="Cyt_P450"/>
</dbReference>
<keyword evidence="13" id="KW-1185">Reference proteome</keyword>
<dbReference type="Gene3D" id="1.10.630.10">
    <property type="entry name" value="Cytochrome P450"/>
    <property type="match status" value="1"/>
</dbReference>
<dbReference type="InterPro" id="IPR036396">
    <property type="entry name" value="Cyt_P450_sf"/>
</dbReference>
<evidence type="ECO:0008006" key="14">
    <source>
        <dbReference type="Google" id="ProtNLM"/>
    </source>
</evidence>